<evidence type="ECO:0000256" key="1">
    <source>
        <dbReference type="SAM" id="Phobius"/>
    </source>
</evidence>
<protein>
    <recommendedName>
        <fullName evidence="4">FUSC family protein</fullName>
    </recommendedName>
</protein>
<dbReference type="EMBL" id="JAZGJU010000169">
    <property type="protein sequence ID" value="MEE6130526.1"/>
    <property type="molecule type" value="Genomic_DNA"/>
</dbReference>
<gene>
    <name evidence="2" type="ORF">V2E39_24265</name>
</gene>
<keyword evidence="1" id="KW-0812">Transmembrane</keyword>
<evidence type="ECO:0000313" key="3">
    <source>
        <dbReference type="Proteomes" id="UP001350005"/>
    </source>
</evidence>
<keyword evidence="3" id="KW-1185">Reference proteome</keyword>
<feature type="non-terminal residue" evidence="2">
    <location>
        <position position="198"/>
    </location>
</feature>
<sequence>FIYQISGEIFNRFFTNEDNDYKTNLSQKVIFLVLIAIIFLTCSIIAVPLFTRPGFMAFFDPKETGYIGDTIGGITNPFINSAAVIVTGLAFYMQYKANKLQVSIFKKQLDEARDQFDKSLKEDRLKDIRNEKLDSYHKLELLSVNLNSILEDLNEKGEKIFKYGQDLHNEPFKSHILRRTPSRDYLRILEIDRLAVYK</sequence>
<feature type="transmembrane region" description="Helical" evidence="1">
    <location>
        <begin position="29"/>
        <end position="51"/>
    </location>
</feature>
<feature type="non-terminal residue" evidence="2">
    <location>
        <position position="1"/>
    </location>
</feature>
<organism evidence="2 3">
    <name type="scientific">Chryseobacterium arthrosphaerae</name>
    <dbReference type="NCBI Taxonomy" id="651561"/>
    <lineage>
        <taxon>Bacteria</taxon>
        <taxon>Pseudomonadati</taxon>
        <taxon>Bacteroidota</taxon>
        <taxon>Flavobacteriia</taxon>
        <taxon>Flavobacteriales</taxon>
        <taxon>Weeksellaceae</taxon>
        <taxon>Chryseobacterium group</taxon>
        <taxon>Chryseobacterium</taxon>
    </lineage>
</organism>
<keyword evidence="1" id="KW-1133">Transmembrane helix</keyword>
<feature type="transmembrane region" description="Helical" evidence="1">
    <location>
        <begin position="71"/>
        <end position="92"/>
    </location>
</feature>
<proteinExistence type="predicted"/>
<comment type="caution">
    <text evidence="2">The sequence shown here is derived from an EMBL/GenBank/DDBJ whole genome shotgun (WGS) entry which is preliminary data.</text>
</comment>
<reference evidence="2 3" key="1">
    <citation type="submission" date="2024-01" db="EMBL/GenBank/DDBJ databases">
        <title>Whole genome of Chryseobacterium arthrosphaerae NNCa 2741.</title>
        <authorList>
            <person name="Boriskina E.V."/>
            <person name="Gordinskaya N.A."/>
            <person name="Kropotov V.S."/>
            <person name="Alekseeva A.E."/>
            <person name="Makhova M.A."/>
            <person name="Kryazhev D.V."/>
            <person name="Shkurkina I.S."/>
        </authorList>
    </citation>
    <scope>NUCLEOTIDE SEQUENCE [LARGE SCALE GENOMIC DNA]</scope>
    <source>
        <strain evidence="2 3">NNCa 2741</strain>
    </source>
</reference>
<evidence type="ECO:0000313" key="2">
    <source>
        <dbReference type="EMBL" id="MEE6130526.1"/>
    </source>
</evidence>
<dbReference type="Proteomes" id="UP001350005">
    <property type="component" value="Unassembled WGS sequence"/>
</dbReference>
<name>A0ABU7R6Z2_9FLAO</name>
<accession>A0ABU7R6Z2</accession>
<evidence type="ECO:0008006" key="4">
    <source>
        <dbReference type="Google" id="ProtNLM"/>
    </source>
</evidence>
<keyword evidence="1" id="KW-0472">Membrane</keyword>